<dbReference type="GO" id="GO:0016757">
    <property type="term" value="F:glycosyltransferase activity"/>
    <property type="evidence" value="ECO:0007669"/>
    <property type="project" value="UniProtKB-KW"/>
</dbReference>
<dbReference type="PANTHER" id="PTHR43218:SF1">
    <property type="entry name" value="PHOSPHORIBOSYLTRANSFERASE"/>
    <property type="match status" value="1"/>
</dbReference>
<keyword evidence="2" id="KW-0328">Glycosyltransferase</keyword>
<accession>J9CTH0</accession>
<keyword evidence="2" id="KW-0808">Transferase</keyword>
<proteinExistence type="predicted"/>
<feature type="domain" description="Phosphoribosyltransferase" evidence="1">
    <location>
        <begin position="52"/>
        <end position="168"/>
    </location>
</feature>
<comment type="caution">
    <text evidence="2">The sequence shown here is derived from an EMBL/GenBank/DDBJ whole genome shotgun (WGS) entry which is preliminary data.</text>
</comment>
<sequence length="179" mass="19663">MNKTYTLKVAGLERELPICKVNDNLDIAAFVMFSDVEVTVACAKALLEKCPEFDVIVTAEAKGIPLAYEMSRQSGIRYIPARKGVKLYMRNPVVVEDQSITTSAKQTLVVDEKDLEYMNGKRILIVDDVISTGGSLHALESLVNKSTGTVVGRAAVLAEGDAADRKDIIFLEKLPLFFH</sequence>
<gene>
    <name evidence="2" type="ORF">EVA_08371</name>
</gene>
<dbReference type="Pfam" id="PF00156">
    <property type="entry name" value="Pribosyltran"/>
    <property type="match status" value="1"/>
</dbReference>
<evidence type="ECO:0000259" key="1">
    <source>
        <dbReference type="Pfam" id="PF00156"/>
    </source>
</evidence>
<organism evidence="2">
    <name type="scientific">gut metagenome</name>
    <dbReference type="NCBI Taxonomy" id="749906"/>
    <lineage>
        <taxon>unclassified sequences</taxon>
        <taxon>metagenomes</taxon>
        <taxon>organismal metagenomes</taxon>
    </lineage>
</organism>
<dbReference type="PANTHER" id="PTHR43218">
    <property type="entry name" value="PHOSPHORIBOSYLTRANSFERASE-RELATED"/>
    <property type="match status" value="1"/>
</dbReference>
<dbReference type="NCBIfam" id="NF005592">
    <property type="entry name" value="PRK07322.1"/>
    <property type="match status" value="1"/>
</dbReference>
<dbReference type="InterPro" id="IPR029057">
    <property type="entry name" value="PRTase-like"/>
</dbReference>
<dbReference type="EMBL" id="AMCI01002130">
    <property type="protein sequence ID" value="EJX03521.1"/>
    <property type="molecule type" value="Genomic_DNA"/>
</dbReference>
<dbReference type="SUPFAM" id="SSF53271">
    <property type="entry name" value="PRTase-like"/>
    <property type="match status" value="1"/>
</dbReference>
<reference evidence="2" key="1">
    <citation type="journal article" date="2012" name="PLoS ONE">
        <title>Gene sets for utilization of primary and secondary nutrition supplies in the distal gut of endangered iberian lynx.</title>
        <authorList>
            <person name="Alcaide M."/>
            <person name="Messina E."/>
            <person name="Richter M."/>
            <person name="Bargiela R."/>
            <person name="Peplies J."/>
            <person name="Huws S.A."/>
            <person name="Newbold C.J."/>
            <person name="Golyshin P.N."/>
            <person name="Simon M.A."/>
            <person name="Lopez G."/>
            <person name="Yakimov M.M."/>
            <person name="Ferrer M."/>
        </authorList>
    </citation>
    <scope>NUCLEOTIDE SEQUENCE</scope>
</reference>
<name>J9CTH0_9ZZZZ</name>
<protein>
    <submittedName>
        <fullName evidence="2">Adenine phosphoribosyltransferase</fullName>
    </submittedName>
</protein>
<dbReference type="AlphaFoldDB" id="J9CTH0"/>
<dbReference type="InterPro" id="IPR000836">
    <property type="entry name" value="PRTase_dom"/>
</dbReference>
<evidence type="ECO:0000313" key="2">
    <source>
        <dbReference type="EMBL" id="EJX03521.1"/>
    </source>
</evidence>
<dbReference type="Gene3D" id="3.40.50.2020">
    <property type="match status" value="1"/>
</dbReference>
<dbReference type="CDD" id="cd06223">
    <property type="entry name" value="PRTases_typeI"/>
    <property type="match status" value="1"/>
</dbReference>